<accession>A0AAN6WQ96</accession>
<feature type="non-terminal residue" evidence="1">
    <location>
        <position position="99"/>
    </location>
</feature>
<gene>
    <name evidence="1" type="ORF">QBC35DRAFT_453565</name>
</gene>
<evidence type="ECO:0000313" key="1">
    <source>
        <dbReference type="EMBL" id="KAK4186169.1"/>
    </source>
</evidence>
<reference evidence="1" key="1">
    <citation type="journal article" date="2023" name="Mol. Phylogenet. Evol.">
        <title>Genome-scale phylogeny and comparative genomics of the fungal order Sordariales.</title>
        <authorList>
            <person name="Hensen N."/>
            <person name="Bonometti L."/>
            <person name="Westerberg I."/>
            <person name="Brannstrom I.O."/>
            <person name="Guillou S."/>
            <person name="Cros-Aarteil S."/>
            <person name="Calhoun S."/>
            <person name="Haridas S."/>
            <person name="Kuo A."/>
            <person name="Mondo S."/>
            <person name="Pangilinan J."/>
            <person name="Riley R."/>
            <person name="LaButti K."/>
            <person name="Andreopoulos B."/>
            <person name="Lipzen A."/>
            <person name="Chen C."/>
            <person name="Yan M."/>
            <person name="Daum C."/>
            <person name="Ng V."/>
            <person name="Clum A."/>
            <person name="Steindorff A."/>
            <person name="Ohm R.A."/>
            <person name="Martin F."/>
            <person name="Silar P."/>
            <person name="Natvig D.O."/>
            <person name="Lalanne C."/>
            <person name="Gautier V."/>
            <person name="Ament-Velasquez S.L."/>
            <person name="Kruys A."/>
            <person name="Hutchinson M.I."/>
            <person name="Powell A.J."/>
            <person name="Barry K."/>
            <person name="Miller A.N."/>
            <person name="Grigoriev I.V."/>
            <person name="Debuchy R."/>
            <person name="Gladieux P."/>
            <person name="Hiltunen Thoren M."/>
            <person name="Johannesson H."/>
        </authorList>
    </citation>
    <scope>NUCLEOTIDE SEQUENCE</scope>
    <source>
        <strain evidence="1">PSN309</strain>
    </source>
</reference>
<keyword evidence="2" id="KW-1185">Reference proteome</keyword>
<dbReference type="Proteomes" id="UP001302126">
    <property type="component" value="Unassembled WGS sequence"/>
</dbReference>
<sequence>MYRPYRSTGPRCPARTAYAAQATLRPTIFRVHQPAKRSIDELLHNDEIARKLCWADLQYYIGGFERWGYRSSVIAMQKAGYKRAIPPRRVLLTRACKAK</sequence>
<reference evidence="1" key="2">
    <citation type="submission" date="2023-05" db="EMBL/GenBank/DDBJ databases">
        <authorList>
            <consortium name="Lawrence Berkeley National Laboratory"/>
            <person name="Steindorff A."/>
            <person name="Hensen N."/>
            <person name="Bonometti L."/>
            <person name="Westerberg I."/>
            <person name="Brannstrom I.O."/>
            <person name="Guillou S."/>
            <person name="Cros-Aarteil S."/>
            <person name="Calhoun S."/>
            <person name="Haridas S."/>
            <person name="Kuo A."/>
            <person name="Mondo S."/>
            <person name="Pangilinan J."/>
            <person name="Riley R."/>
            <person name="Labutti K."/>
            <person name="Andreopoulos B."/>
            <person name="Lipzen A."/>
            <person name="Chen C."/>
            <person name="Yanf M."/>
            <person name="Daum C."/>
            <person name="Ng V."/>
            <person name="Clum A."/>
            <person name="Ohm R."/>
            <person name="Martin F."/>
            <person name="Silar P."/>
            <person name="Natvig D."/>
            <person name="Lalanne C."/>
            <person name="Gautier V."/>
            <person name="Ament-Velasquez S.L."/>
            <person name="Kruys A."/>
            <person name="Hutchinson M.I."/>
            <person name="Powell A.J."/>
            <person name="Barry K."/>
            <person name="Miller A.N."/>
            <person name="Grigoriev I.V."/>
            <person name="Debuchy R."/>
            <person name="Gladieux P."/>
            <person name="Thoren M.H."/>
            <person name="Johannesson H."/>
        </authorList>
    </citation>
    <scope>NUCLEOTIDE SEQUENCE</scope>
    <source>
        <strain evidence="1">PSN309</strain>
    </source>
</reference>
<name>A0AAN6WQ96_9PEZI</name>
<dbReference type="AlphaFoldDB" id="A0AAN6WQ96"/>
<comment type="caution">
    <text evidence="1">The sequence shown here is derived from an EMBL/GenBank/DDBJ whole genome shotgun (WGS) entry which is preliminary data.</text>
</comment>
<protein>
    <submittedName>
        <fullName evidence="1">Uncharacterized protein</fullName>
    </submittedName>
</protein>
<evidence type="ECO:0000313" key="2">
    <source>
        <dbReference type="Proteomes" id="UP001302126"/>
    </source>
</evidence>
<proteinExistence type="predicted"/>
<organism evidence="1 2">
    <name type="scientific">Podospora australis</name>
    <dbReference type="NCBI Taxonomy" id="1536484"/>
    <lineage>
        <taxon>Eukaryota</taxon>
        <taxon>Fungi</taxon>
        <taxon>Dikarya</taxon>
        <taxon>Ascomycota</taxon>
        <taxon>Pezizomycotina</taxon>
        <taxon>Sordariomycetes</taxon>
        <taxon>Sordariomycetidae</taxon>
        <taxon>Sordariales</taxon>
        <taxon>Podosporaceae</taxon>
        <taxon>Podospora</taxon>
    </lineage>
</organism>
<dbReference type="EMBL" id="MU864430">
    <property type="protein sequence ID" value="KAK4186169.1"/>
    <property type="molecule type" value="Genomic_DNA"/>
</dbReference>